<evidence type="ECO:0000256" key="10">
    <source>
        <dbReference type="ARBA" id="ARBA00022643"/>
    </source>
</evidence>
<dbReference type="InterPro" id="IPR005720">
    <property type="entry name" value="Dihydroorotate_DH_cat"/>
</dbReference>
<comment type="pathway">
    <text evidence="5">Pyrimidine metabolism; UMP biosynthesis via de novo pathway.</text>
</comment>
<accession>A0A194QTJ2</accession>
<dbReference type="PANTHER" id="PTHR43073:SF2">
    <property type="entry name" value="DIHYDROPYRIMIDINE DEHYDROGENASE [NADP(+)]"/>
    <property type="match status" value="1"/>
</dbReference>
<evidence type="ECO:0000256" key="17">
    <source>
        <dbReference type="ARBA" id="ARBA00023004"/>
    </source>
</evidence>
<dbReference type="GO" id="GO:0019483">
    <property type="term" value="P:beta-alanine biosynthetic process"/>
    <property type="evidence" value="ECO:0007669"/>
    <property type="project" value="UniProtKB-UniPathway"/>
</dbReference>
<protein>
    <recommendedName>
        <fullName evidence="7">dihydropyrimidine dehydrogenase (NADP(+))</fullName>
        <ecNumber evidence="7">1.3.1.2</ecNumber>
    </recommendedName>
    <alternativeName>
        <fullName evidence="20">Dihydrothymine dehydrogenase</fullName>
    </alternativeName>
    <alternativeName>
        <fullName evidence="19">Dihydrouracil dehydrogenase</fullName>
    </alternativeName>
</protein>
<evidence type="ECO:0000256" key="20">
    <source>
        <dbReference type="ARBA" id="ARBA00032722"/>
    </source>
</evidence>
<dbReference type="FunFam" id="3.30.70.20:FF:000023">
    <property type="entry name" value="Dihydropyrimidine dehydrogenase [NADP(+)]"/>
    <property type="match status" value="1"/>
</dbReference>
<evidence type="ECO:0000256" key="14">
    <source>
        <dbReference type="ARBA" id="ARBA00022827"/>
    </source>
</evidence>
<dbReference type="GO" id="GO:0050661">
    <property type="term" value="F:NADP binding"/>
    <property type="evidence" value="ECO:0007669"/>
    <property type="project" value="TreeGrafter"/>
</dbReference>
<dbReference type="FunFam" id="1.10.1060.10:FF:000007">
    <property type="entry name" value="Dihydropyrimidine dehydrogenase [NADP(+)]"/>
    <property type="match status" value="1"/>
</dbReference>
<dbReference type="GO" id="GO:0006207">
    <property type="term" value="P:'de novo' pyrimidine nucleobase biosynthetic process"/>
    <property type="evidence" value="ECO:0007669"/>
    <property type="project" value="InterPro"/>
</dbReference>
<reference evidence="23 24" key="1">
    <citation type="journal article" date="2015" name="Nat. Commun.">
        <title>Outbred genome sequencing and CRISPR/Cas9 gene editing in butterflies.</title>
        <authorList>
            <person name="Li X."/>
            <person name="Fan D."/>
            <person name="Zhang W."/>
            <person name="Liu G."/>
            <person name="Zhang L."/>
            <person name="Zhao L."/>
            <person name="Fang X."/>
            <person name="Chen L."/>
            <person name="Dong Y."/>
            <person name="Chen Y."/>
            <person name="Ding Y."/>
            <person name="Zhao R."/>
            <person name="Feng M."/>
            <person name="Zhu Y."/>
            <person name="Feng Y."/>
            <person name="Jiang X."/>
            <person name="Zhu D."/>
            <person name="Xiang H."/>
            <person name="Feng X."/>
            <person name="Li S."/>
            <person name="Wang J."/>
            <person name="Zhang G."/>
            <person name="Kronforst M.R."/>
            <person name="Wang W."/>
        </authorList>
    </citation>
    <scope>NUCLEOTIDE SEQUENCE [LARGE SCALE GENOMIC DNA]</scope>
    <source>
        <strain evidence="23">Ya'a_city_454_Pm</strain>
        <tissue evidence="23">Whole body</tissue>
    </source>
</reference>
<keyword evidence="14" id="KW-0274">FAD</keyword>
<dbReference type="SUPFAM" id="SSF46548">
    <property type="entry name" value="alpha-helical ferredoxin"/>
    <property type="match status" value="1"/>
</dbReference>
<evidence type="ECO:0000256" key="15">
    <source>
        <dbReference type="ARBA" id="ARBA00022857"/>
    </source>
</evidence>
<keyword evidence="11" id="KW-0479">Metal-binding</keyword>
<keyword evidence="17" id="KW-0408">Iron</keyword>
<dbReference type="UniPathway" id="UPA00070"/>
<evidence type="ECO:0000256" key="12">
    <source>
        <dbReference type="ARBA" id="ARBA00022737"/>
    </source>
</evidence>
<dbReference type="UniPathway" id="UPA00131"/>
<feature type="domain" description="4Fe-4S ferredoxin-type" evidence="22">
    <location>
        <begin position="1235"/>
        <end position="1265"/>
    </location>
</feature>
<comment type="similarity">
    <text evidence="6">Belongs to the dihydropyrimidine dehydrogenase family.</text>
</comment>
<evidence type="ECO:0000256" key="11">
    <source>
        <dbReference type="ARBA" id="ARBA00022723"/>
    </source>
</evidence>
<dbReference type="Proteomes" id="UP000053240">
    <property type="component" value="Unassembled WGS sequence"/>
</dbReference>
<evidence type="ECO:0000256" key="8">
    <source>
        <dbReference type="ARBA" id="ARBA00022485"/>
    </source>
</evidence>
<dbReference type="CDD" id="cd02940">
    <property type="entry name" value="DHPD_FMN"/>
    <property type="match status" value="1"/>
</dbReference>
<dbReference type="EMBL" id="KQ461137">
    <property type="protein sequence ID" value="KPJ08843.1"/>
    <property type="molecule type" value="Genomic_DNA"/>
</dbReference>
<keyword evidence="24" id="KW-1185">Reference proteome</keyword>
<dbReference type="Pfam" id="PF14691">
    <property type="entry name" value="Fer4_20"/>
    <property type="match status" value="1"/>
</dbReference>
<dbReference type="Pfam" id="PF07992">
    <property type="entry name" value="Pyr_redox_2"/>
    <property type="match status" value="1"/>
</dbReference>
<dbReference type="InterPro" id="IPR036188">
    <property type="entry name" value="FAD/NAD-bd_sf"/>
</dbReference>
<dbReference type="Gene3D" id="3.50.50.60">
    <property type="entry name" value="FAD/NAD(P)-binding domain"/>
    <property type="match status" value="2"/>
</dbReference>
<evidence type="ECO:0000256" key="5">
    <source>
        <dbReference type="ARBA" id="ARBA00004725"/>
    </source>
</evidence>
<evidence type="ECO:0000256" key="6">
    <source>
        <dbReference type="ARBA" id="ARBA00010804"/>
    </source>
</evidence>
<dbReference type="InterPro" id="IPR013785">
    <property type="entry name" value="Aldolase_TIM"/>
</dbReference>
<evidence type="ECO:0000256" key="4">
    <source>
        <dbReference type="ARBA" id="ARBA00004668"/>
    </source>
</evidence>
<dbReference type="InterPro" id="IPR028261">
    <property type="entry name" value="DPD_II"/>
</dbReference>
<dbReference type="GO" id="GO:0046872">
    <property type="term" value="F:metal ion binding"/>
    <property type="evidence" value="ECO:0007669"/>
    <property type="project" value="UniProtKB-KW"/>
</dbReference>
<dbReference type="InParanoid" id="A0A194QTJ2"/>
<dbReference type="Gene3D" id="3.20.20.70">
    <property type="entry name" value="Aldolase class I"/>
    <property type="match status" value="2"/>
</dbReference>
<keyword evidence="15" id="KW-0521">NADP</keyword>
<comment type="catalytic activity">
    <reaction evidence="21">
        <text>5,6-dihydrouracil + NADP(+) = uracil + NADPH + H(+)</text>
        <dbReference type="Rhea" id="RHEA:18093"/>
        <dbReference type="ChEBI" id="CHEBI:15378"/>
        <dbReference type="ChEBI" id="CHEBI:15901"/>
        <dbReference type="ChEBI" id="CHEBI:17568"/>
        <dbReference type="ChEBI" id="CHEBI:57783"/>
        <dbReference type="ChEBI" id="CHEBI:58349"/>
        <dbReference type="EC" id="1.3.1.2"/>
    </reaction>
</comment>
<dbReference type="SUPFAM" id="SSF51971">
    <property type="entry name" value="Nucleotide-binding domain"/>
    <property type="match status" value="1"/>
</dbReference>
<keyword evidence="13" id="KW-0547">Nucleotide-binding</keyword>
<comment type="cofactor">
    <cofactor evidence="3">
        <name>FAD</name>
        <dbReference type="ChEBI" id="CHEBI:57692"/>
    </cofactor>
</comment>
<evidence type="ECO:0000256" key="13">
    <source>
        <dbReference type="ARBA" id="ARBA00022741"/>
    </source>
</evidence>
<dbReference type="SUPFAM" id="SSF51395">
    <property type="entry name" value="FMN-linked oxidoreductases"/>
    <property type="match status" value="2"/>
</dbReference>
<dbReference type="GO" id="GO:0006212">
    <property type="term" value="P:uracil catabolic process"/>
    <property type="evidence" value="ECO:0007669"/>
    <property type="project" value="TreeGrafter"/>
</dbReference>
<dbReference type="InterPro" id="IPR009051">
    <property type="entry name" value="Helical_ferredxn"/>
</dbReference>
<keyword evidence="12" id="KW-0677">Repeat</keyword>
<dbReference type="InterPro" id="IPR017896">
    <property type="entry name" value="4Fe4S_Fe-S-bd"/>
</dbReference>
<dbReference type="FunFam" id="3.50.50.60:FF:000061">
    <property type="entry name" value="Dihydropyrimidine dehydrogenase [NADP(+)]"/>
    <property type="match status" value="1"/>
</dbReference>
<dbReference type="Pfam" id="PF14697">
    <property type="entry name" value="Fer4_21"/>
    <property type="match status" value="1"/>
</dbReference>
<dbReference type="InterPro" id="IPR017900">
    <property type="entry name" value="4Fe4S_Fe_S_CS"/>
</dbReference>
<dbReference type="InterPro" id="IPR001295">
    <property type="entry name" value="Dihydroorotate_DH_CS"/>
</dbReference>
<dbReference type="Pfam" id="PF01180">
    <property type="entry name" value="DHO_dh"/>
    <property type="match status" value="2"/>
</dbReference>
<dbReference type="Gene3D" id="3.30.70.20">
    <property type="match status" value="1"/>
</dbReference>
<evidence type="ECO:0000256" key="21">
    <source>
        <dbReference type="ARBA" id="ARBA00052371"/>
    </source>
</evidence>
<evidence type="ECO:0000256" key="2">
    <source>
        <dbReference type="ARBA" id="ARBA00001966"/>
    </source>
</evidence>
<evidence type="ECO:0000256" key="3">
    <source>
        <dbReference type="ARBA" id="ARBA00001974"/>
    </source>
</evidence>
<keyword evidence="9" id="KW-0285">Flavoprotein</keyword>
<evidence type="ECO:0000256" key="1">
    <source>
        <dbReference type="ARBA" id="ARBA00001917"/>
    </source>
</evidence>
<evidence type="ECO:0000313" key="24">
    <source>
        <dbReference type="Proteomes" id="UP000053240"/>
    </source>
</evidence>
<evidence type="ECO:0000256" key="9">
    <source>
        <dbReference type="ARBA" id="ARBA00022630"/>
    </source>
</evidence>
<dbReference type="GO" id="GO:0005829">
    <property type="term" value="C:cytosol"/>
    <property type="evidence" value="ECO:0007669"/>
    <property type="project" value="TreeGrafter"/>
</dbReference>
<dbReference type="PANTHER" id="PTHR43073">
    <property type="entry name" value="DIHYDROPYRIMIDINE DEHYDROGENASE [NADP(+)]"/>
    <property type="match status" value="1"/>
</dbReference>
<dbReference type="Gene3D" id="1.10.1060.10">
    <property type="entry name" value="Alpha-helical ferredoxin"/>
    <property type="match status" value="1"/>
</dbReference>
<dbReference type="GO" id="GO:0044205">
    <property type="term" value="P:'de novo' UMP biosynthetic process"/>
    <property type="evidence" value="ECO:0007669"/>
    <property type="project" value="UniProtKB-UniPathway"/>
</dbReference>
<gene>
    <name evidence="23" type="ORF">RR48_07903</name>
</gene>
<evidence type="ECO:0000256" key="19">
    <source>
        <dbReference type="ARBA" id="ARBA00030119"/>
    </source>
</evidence>
<dbReference type="GO" id="GO:0004152">
    <property type="term" value="F:dihydroorotate dehydrogenase activity"/>
    <property type="evidence" value="ECO:0007669"/>
    <property type="project" value="UniProtKB-ARBA"/>
</dbReference>
<evidence type="ECO:0000256" key="7">
    <source>
        <dbReference type="ARBA" id="ARBA00013004"/>
    </source>
</evidence>
<sequence>MAKVLSRELPDIENLLRLNPTVKPYTNLVPSAQTKKNKQHWKRNADRKCTSCPSLENNFDDIKHTTLSERGALREAARCLKCADAPCQKSCPTQIDVKSFITSIANRNYYGAAKAILSDNPLGLTCGMVCPTSDLCVGGCNLHASEEGAINIGGLQHFAVDIFMRMGIRQTLDPKTKPLPKGGDHKIALIGGGPASISCACFLARLGYKNITVYEKEKYLGGLSSSEIPQYRLPYDVVQYEVSLVEDLGVKFVTGRKLATDDITVDGLLESGHDAVFLGIGLPEPTTVPIFKGLTQEMGFYTSKDFLPLVSKGSKKGMCACKSTLPQLHGVVVVLGAGDTAFDCATSALRCGARRVFVAFRKGFSNIRAVHEEVDLAKEEKCEFMPFMSPQEVIVKDGKITGLKMCRTEQLENGDWIEDKDQIIQLKTNFIISAFGSGLYDTDVKDAMSGVKLNRWGLPEVDSTTMQSVSNAKVFIGGDLAGVAETTVESVNDGKTAAWYMHCYLQGIPFDSPVELPKFHCPIDDVDLSVEVCGIKFENPFGLASAPPTTSSAMIRRAFQQGWGFAVTKTFGLDKDLVTNVSPRIVRGVTSGENYGPGQGSFLNIELISEKCEAYWCQSIAELKRDFPNKVVIASIMCSYNEQDWTELSRKAEAAGSDALELNLSCPHGMGESGMGLACGQDPVLVKGISQWVRKAIKIPFFIKLTPNITDIVSIAMAAYEGGANGVSAINTVSGLMSVTANATPWPAVDVARDSVRAQLKKLNGGGGIPFDSPVELPKFHCPIDDVDLSVEVCGIKFENPFGLASAPPTTSSAMIRRAFQQGWGFAVTKTFGLDKDLVTNVSPRIVRGVTSGENYGPGQGSFLNIELISEKCEAYWCQSIAELKRDFPNKVVIASIMCSYNEQDLTELSRKAEAAGSDALELNLSCPHGMGESGMGLACGQDPVLVKGISQWVRKAIKIPFFIKLTPNITDIVSIAMAAYEGGANGVSAINTVSGLMSVTANATPWPAVGNTKSTTYGGVSGNATRPMGLRAVSAIANKLPGFPILGIGGIDSADSALQFILCGAPVVQICSAVQNQDFTVVDDYITGLKALLYLRSLGLDGWTGQSPPTNKHQKGKPVQTLMDEGKVLGHFGPYKKKREELLKTIRQKSDLLNGDENDCYSKYGTNGTSQNYAVPKIKDVLGEALPRIGPYKKLDNTKQVVALIDDDMCINCGKCYMACADSGYQAIEFDPESHIPHVTDDCTGCTLCLSVCPIIDCITMVPKNIPHIIKRGVGYQVHPVTPLDAVCQ</sequence>
<feature type="domain" description="4Fe-4S ferredoxin-type" evidence="22">
    <location>
        <begin position="1202"/>
        <end position="1234"/>
    </location>
</feature>
<evidence type="ECO:0000256" key="18">
    <source>
        <dbReference type="ARBA" id="ARBA00023014"/>
    </source>
</evidence>
<comment type="cofactor">
    <cofactor evidence="2">
        <name>[4Fe-4S] cluster</name>
        <dbReference type="ChEBI" id="CHEBI:49883"/>
    </cofactor>
</comment>
<dbReference type="GO" id="GO:0051539">
    <property type="term" value="F:4 iron, 4 sulfur cluster binding"/>
    <property type="evidence" value="ECO:0007669"/>
    <property type="project" value="UniProtKB-KW"/>
</dbReference>
<dbReference type="FunFam" id="3.20.20.70:FF:000027">
    <property type="entry name" value="Dihydropyrimidine dehydrogenase [NADP(+)]"/>
    <property type="match status" value="2"/>
</dbReference>
<evidence type="ECO:0000259" key="22">
    <source>
        <dbReference type="PROSITE" id="PS51379"/>
    </source>
</evidence>
<keyword evidence="16" id="KW-0560">Oxidoreductase</keyword>
<dbReference type="PROSITE" id="PS00912">
    <property type="entry name" value="DHODEHASE_2"/>
    <property type="match status" value="1"/>
</dbReference>
<dbReference type="EC" id="1.3.1.2" evidence="7"/>
<dbReference type="STRING" id="76193.A0A194QTJ2"/>
<evidence type="ECO:0000256" key="16">
    <source>
        <dbReference type="ARBA" id="ARBA00023002"/>
    </source>
</evidence>
<keyword evidence="8" id="KW-0004">4Fe-4S</keyword>
<comment type="cofactor">
    <cofactor evidence="1">
        <name>FMN</name>
        <dbReference type="ChEBI" id="CHEBI:58210"/>
    </cofactor>
</comment>
<dbReference type="GO" id="GO:0017113">
    <property type="term" value="F:dihydropyrimidine dehydrogenase (NADP+) activity"/>
    <property type="evidence" value="ECO:0007669"/>
    <property type="project" value="UniProtKB-EC"/>
</dbReference>
<dbReference type="PROSITE" id="PS51379">
    <property type="entry name" value="4FE4S_FER_2"/>
    <property type="match status" value="2"/>
</dbReference>
<proteinExistence type="inferred from homology"/>
<name>A0A194QTJ2_PAPMA</name>
<dbReference type="SUPFAM" id="SSF54862">
    <property type="entry name" value="4Fe-4S ferredoxins"/>
    <property type="match status" value="1"/>
</dbReference>
<dbReference type="GO" id="GO:0002058">
    <property type="term" value="F:uracil binding"/>
    <property type="evidence" value="ECO:0007669"/>
    <property type="project" value="TreeGrafter"/>
</dbReference>
<keyword evidence="18" id="KW-0411">Iron-sulfur</keyword>
<keyword evidence="10" id="KW-0288">FMN</keyword>
<evidence type="ECO:0000313" key="23">
    <source>
        <dbReference type="EMBL" id="KPJ08843.1"/>
    </source>
</evidence>
<dbReference type="PROSITE" id="PS00198">
    <property type="entry name" value="4FE4S_FER_1"/>
    <property type="match status" value="1"/>
</dbReference>
<dbReference type="PRINTS" id="PR00419">
    <property type="entry name" value="ADXRDTASE"/>
</dbReference>
<comment type="pathway">
    <text evidence="4">Amino-acid biosynthesis; beta-alanine biosynthesis.</text>
</comment>
<dbReference type="FunCoup" id="A0A194QTJ2">
    <property type="interactions" value="208"/>
</dbReference>
<dbReference type="InterPro" id="IPR023753">
    <property type="entry name" value="FAD/NAD-binding_dom"/>
</dbReference>
<dbReference type="GO" id="GO:0006210">
    <property type="term" value="P:thymine catabolic process"/>
    <property type="evidence" value="ECO:0007669"/>
    <property type="project" value="TreeGrafter"/>
</dbReference>
<organism evidence="23 24">
    <name type="scientific">Papilio machaon</name>
    <name type="common">Old World swallowtail butterfly</name>
    <dbReference type="NCBI Taxonomy" id="76193"/>
    <lineage>
        <taxon>Eukaryota</taxon>
        <taxon>Metazoa</taxon>
        <taxon>Ecdysozoa</taxon>
        <taxon>Arthropoda</taxon>
        <taxon>Hexapoda</taxon>
        <taxon>Insecta</taxon>
        <taxon>Pterygota</taxon>
        <taxon>Neoptera</taxon>
        <taxon>Endopterygota</taxon>
        <taxon>Lepidoptera</taxon>
        <taxon>Glossata</taxon>
        <taxon>Ditrysia</taxon>
        <taxon>Papilionoidea</taxon>
        <taxon>Papilionidae</taxon>
        <taxon>Papilioninae</taxon>
        <taxon>Papilio</taxon>
    </lineage>
</organism>